<gene>
    <name evidence="14" type="ORF">P5673_016255</name>
</gene>
<evidence type="ECO:0000256" key="13">
    <source>
        <dbReference type="ARBA" id="ARBA00043832"/>
    </source>
</evidence>
<evidence type="ECO:0000313" key="15">
    <source>
        <dbReference type="Proteomes" id="UP001249851"/>
    </source>
</evidence>
<organism evidence="14 15">
    <name type="scientific">Acropora cervicornis</name>
    <name type="common">Staghorn coral</name>
    <dbReference type="NCBI Taxonomy" id="6130"/>
    <lineage>
        <taxon>Eukaryota</taxon>
        <taxon>Metazoa</taxon>
        <taxon>Cnidaria</taxon>
        <taxon>Anthozoa</taxon>
        <taxon>Hexacorallia</taxon>
        <taxon>Scleractinia</taxon>
        <taxon>Astrocoeniina</taxon>
        <taxon>Acroporidae</taxon>
        <taxon>Acropora</taxon>
    </lineage>
</organism>
<reference evidence="14" key="2">
    <citation type="journal article" date="2023" name="Science">
        <title>Genomic signatures of disease resistance in endangered staghorn corals.</title>
        <authorList>
            <person name="Vollmer S.V."/>
            <person name="Selwyn J.D."/>
            <person name="Despard B.A."/>
            <person name="Roesel C.L."/>
        </authorList>
    </citation>
    <scope>NUCLEOTIDE SEQUENCE</scope>
    <source>
        <strain evidence="14">K2</strain>
    </source>
</reference>
<evidence type="ECO:0000256" key="10">
    <source>
        <dbReference type="ARBA" id="ARBA00043668"/>
    </source>
</evidence>
<accession>A0AAD9QHQ3</accession>
<dbReference type="EC" id="3.1.3.80" evidence="3"/>
<evidence type="ECO:0000256" key="6">
    <source>
        <dbReference type="ARBA" id="ARBA00022729"/>
    </source>
</evidence>
<evidence type="ECO:0000256" key="1">
    <source>
        <dbReference type="ARBA" id="ARBA00004370"/>
    </source>
</evidence>
<comment type="catalytic activity">
    <reaction evidence="10">
        <text>1D-myo-inositol 1,2,5,6-tetrakisphosphate + H2O = 1D-myo-inositol 1,2,6-trisphosphate + phosphate</text>
        <dbReference type="Rhea" id="RHEA:77119"/>
        <dbReference type="ChEBI" id="CHEBI:15377"/>
        <dbReference type="ChEBI" id="CHEBI:43474"/>
        <dbReference type="ChEBI" id="CHEBI:195535"/>
        <dbReference type="ChEBI" id="CHEBI:195537"/>
        <dbReference type="EC" id="3.1.3.62"/>
    </reaction>
    <physiologicalReaction direction="left-to-right" evidence="10">
        <dbReference type="Rhea" id="RHEA:77120"/>
    </physiologicalReaction>
</comment>
<dbReference type="PANTHER" id="PTHR20963">
    <property type="entry name" value="MULTIPLE INOSITOL POLYPHOSPHATE PHOSPHATASE-RELATED"/>
    <property type="match status" value="1"/>
</dbReference>
<keyword evidence="15" id="KW-1185">Reference proteome</keyword>
<dbReference type="PANTHER" id="PTHR20963:SF8">
    <property type="entry name" value="MULTIPLE INOSITOL POLYPHOSPHATE PHOSPHATASE 1"/>
    <property type="match status" value="1"/>
</dbReference>
<evidence type="ECO:0000256" key="8">
    <source>
        <dbReference type="ARBA" id="ARBA00023136"/>
    </source>
</evidence>
<evidence type="ECO:0000256" key="11">
    <source>
        <dbReference type="ARBA" id="ARBA00043671"/>
    </source>
</evidence>
<dbReference type="Gene3D" id="3.40.50.1240">
    <property type="entry name" value="Phosphoglycerate mutase-like"/>
    <property type="match status" value="1"/>
</dbReference>
<sequence>MIIRHGSRYPSDGDREDIDKLLTKLNRIYSASSPFRYKNLTIPWNKPTEWKNAKASELSQVGEIEQYNIAARYRARFSQVFENDYWNKYYYFVTSDKLRNAQSAIAFAFGLFEGKGPVASSKFQPVAIEFAGREKDDKLLNSYKACPRYEIDVKEHGLQEVEKFMEGPEVKNVTRRLEERLQLKGKLSLTFDYVEKTFRLCSFGVMNRDDYTWCPLLDDEDMKECEYQADLEAYYEHSYGN</sequence>
<protein>
    <recommendedName>
        <fullName evidence="5">Multiple inositol polyphosphate phosphatase 1</fullName>
        <ecNumber evidence="4">3.1.3.62</ecNumber>
        <ecNumber evidence="3">3.1.3.80</ecNumber>
    </recommendedName>
    <alternativeName>
        <fullName evidence="9">2,3-bisphosphoglycerate 3-phosphatase</fullName>
    </alternativeName>
</protein>
<dbReference type="Proteomes" id="UP001249851">
    <property type="component" value="Unassembled WGS sequence"/>
</dbReference>
<comment type="catalytic activity">
    <reaction evidence="12">
        <text>1D-myo-inositol hexakisphosphate + H2O = 1D-myo-inositol 1,2,4,5,6-pentakisphosphate + phosphate</text>
        <dbReference type="Rhea" id="RHEA:16989"/>
        <dbReference type="ChEBI" id="CHEBI:15377"/>
        <dbReference type="ChEBI" id="CHEBI:43474"/>
        <dbReference type="ChEBI" id="CHEBI:57798"/>
        <dbReference type="ChEBI" id="CHEBI:58130"/>
        <dbReference type="EC" id="3.1.3.62"/>
    </reaction>
    <physiologicalReaction direction="left-to-right" evidence="12">
        <dbReference type="Rhea" id="RHEA:16990"/>
    </physiologicalReaction>
</comment>
<keyword evidence="8" id="KW-0472">Membrane</keyword>
<evidence type="ECO:0000256" key="12">
    <source>
        <dbReference type="ARBA" id="ARBA00043691"/>
    </source>
</evidence>
<dbReference type="Pfam" id="PF00328">
    <property type="entry name" value="His_Phos_2"/>
    <property type="match status" value="1"/>
</dbReference>
<dbReference type="GO" id="GO:0016020">
    <property type="term" value="C:membrane"/>
    <property type="evidence" value="ECO:0007669"/>
    <property type="project" value="UniProtKB-SubCell"/>
</dbReference>
<dbReference type="GO" id="GO:0052745">
    <property type="term" value="F:inositol phosphate phosphatase activity"/>
    <property type="evidence" value="ECO:0007669"/>
    <property type="project" value="TreeGrafter"/>
</dbReference>
<evidence type="ECO:0000256" key="5">
    <source>
        <dbReference type="ARBA" id="ARBA00018097"/>
    </source>
</evidence>
<dbReference type="SUPFAM" id="SSF53254">
    <property type="entry name" value="Phosphoglycerate mutase-like"/>
    <property type="match status" value="1"/>
</dbReference>
<evidence type="ECO:0000313" key="14">
    <source>
        <dbReference type="EMBL" id="KAK2561115.1"/>
    </source>
</evidence>
<dbReference type="AlphaFoldDB" id="A0AAD9QHQ3"/>
<dbReference type="EC" id="3.1.3.62" evidence="4"/>
<dbReference type="EMBL" id="JARQWQ010000034">
    <property type="protein sequence ID" value="KAK2561115.1"/>
    <property type="molecule type" value="Genomic_DNA"/>
</dbReference>
<evidence type="ECO:0000256" key="2">
    <source>
        <dbReference type="ARBA" id="ARBA00008422"/>
    </source>
</evidence>
<dbReference type="InterPro" id="IPR029033">
    <property type="entry name" value="His_PPase_superfam"/>
</dbReference>
<comment type="catalytic activity">
    <reaction evidence="11">
        <text>1D-myo-inositol 1,2,4,5,6-pentakisphosphate + H2O = 1D-myo-inositol 1,2,5,6-tetrakisphosphate + phosphate</text>
        <dbReference type="Rhea" id="RHEA:77115"/>
        <dbReference type="ChEBI" id="CHEBI:15377"/>
        <dbReference type="ChEBI" id="CHEBI:43474"/>
        <dbReference type="ChEBI" id="CHEBI:57798"/>
        <dbReference type="ChEBI" id="CHEBI:195535"/>
        <dbReference type="EC" id="3.1.3.62"/>
    </reaction>
    <physiologicalReaction direction="left-to-right" evidence="11">
        <dbReference type="Rhea" id="RHEA:77116"/>
    </physiologicalReaction>
</comment>
<comment type="subcellular location">
    <subcellularLocation>
        <location evidence="1">Membrane</location>
    </subcellularLocation>
</comment>
<keyword evidence="6" id="KW-0732">Signal</keyword>
<reference evidence="14" key="1">
    <citation type="journal article" date="2023" name="G3 (Bethesda)">
        <title>Whole genome assembly and annotation of the endangered Caribbean coral Acropora cervicornis.</title>
        <authorList>
            <person name="Selwyn J.D."/>
            <person name="Vollmer S.V."/>
        </authorList>
    </citation>
    <scope>NUCLEOTIDE SEQUENCE</scope>
    <source>
        <strain evidence="14">K2</strain>
    </source>
</reference>
<comment type="caution">
    <text evidence="14">The sequence shown here is derived from an EMBL/GenBank/DDBJ whole genome shotgun (WGS) entry which is preliminary data.</text>
</comment>
<keyword evidence="7" id="KW-0378">Hydrolase</keyword>
<evidence type="ECO:0000256" key="4">
    <source>
        <dbReference type="ARBA" id="ARBA00013040"/>
    </source>
</evidence>
<evidence type="ECO:0000256" key="9">
    <source>
        <dbReference type="ARBA" id="ARBA00031642"/>
    </source>
</evidence>
<evidence type="ECO:0000256" key="3">
    <source>
        <dbReference type="ARBA" id="ARBA00012976"/>
    </source>
</evidence>
<name>A0AAD9QHQ3_ACRCE</name>
<comment type="similarity">
    <text evidence="2">Belongs to the histidine acid phosphatase family. MINPP1 subfamily.</text>
</comment>
<proteinExistence type="inferred from homology"/>
<dbReference type="GO" id="GO:0034417">
    <property type="term" value="F:bisphosphoglycerate 3-phosphatase activity"/>
    <property type="evidence" value="ECO:0007669"/>
    <property type="project" value="UniProtKB-EC"/>
</dbReference>
<dbReference type="InterPro" id="IPR000560">
    <property type="entry name" value="His_Pase_clade-2"/>
</dbReference>
<dbReference type="GO" id="GO:0003993">
    <property type="term" value="F:acid phosphatase activity"/>
    <property type="evidence" value="ECO:0007669"/>
    <property type="project" value="TreeGrafter"/>
</dbReference>
<evidence type="ECO:0000256" key="7">
    <source>
        <dbReference type="ARBA" id="ARBA00022801"/>
    </source>
</evidence>
<comment type="catalytic activity">
    <reaction evidence="13">
        <text>(2R)-2,3-bisphosphoglycerate + H2O = (2R)-2-phosphoglycerate + phosphate</text>
        <dbReference type="Rhea" id="RHEA:27381"/>
        <dbReference type="ChEBI" id="CHEBI:15377"/>
        <dbReference type="ChEBI" id="CHEBI:43474"/>
        <dbReference type="ChEBI" id="CHEBI:58248"/>
        <dbReference type="ChEBI" id="CHEBI:58289"/>
        <dbReference type="EC" id="3.1.3.80"/>
    </reaction>
    <physiologicalReaction direction="left-to-right" evidence="13">
        <dbReference type="Rhea" id="RHEA:27382"/>
    </physiologicalReaction>
</comment>